<gene>
    <name evidence="2" type="ORF">BDV34DRAFT_195301</name>
</gene>
<keyword evidence="1" id="KW-1133">Transmembrane helix</keyword>
<evidence type="ECO:0000313" key="2">
    <source>
        <dbReference type="EMBL" id="KAB8205566.1"/>
    </source>
</evidence>
<keyword evidence="1" id="KW-0812">Transmembrane</keyword>
<evidence type="ECO:0000256" key="1">
    <source>
        <dbReference type="SAM" id="Phobius"/>
    </source>
</evidence>
<dbReference type="VEuPathDB" id="FungiDB:BDV34DRAFT_195301"/>
<dbReference type="Proteomes" id="UP000326532">
    <property type="component" value="Unassembled WGS sequence"/>
</dbReference>
<dbReference type="AlphaFoldDB" id="A0A5N6DKD7"/>
<proteinExistence type="predicted"/>
<name>A0A5N6DKD7_ASPPA</name>
<evidence type="ECO:0000313" key="3">
    <source>
        <dbReference type="Proteomes" id="UP000326532"/>
    </source>
</evidence>
<feature type="transmembrane region" description="Helical" evidence="1">
    <location>
        <begin position="35"/>
        <end position="56"/>
    </location>
</feature>
<keyword evidence="3" id="KW-1185">Reference proteome</keyword>
<dbReference type="EMBL" id="ML734969">
    <property type="protein sequence ID" value="KAB8205566.1"/>
    <property type="molecule type" value="Genomic_DNA"/>
</dbReference>
<sequence>MPRDRQSQTLRYTQNIQTFLAIINLDCTVKEGVRLWLSVAVMKIFVTLFDLLLDIVPRLF</sequence>
<keyword evidence="1" id="KW-0472">Membrane</keyword>
<protein>
    <submittedName>
        <fullName evidence="2">Uncharacterized protein</fullName>
    </submittedName>
</protein>
<organism evidence="2 3">
    <name type="scientific">Aspergillus parasiticus</name>
    <dbReference type="NCBI Taxonomy" id="5067"/>
    <lineage>
        <taxon>Eukaryota</taxon>
        <taxon>Fungi</taxon>
        <taxon>Dikarya</taxon>
        <taxon>Ascomycota</taxon>
        <taxon>Pezizomycotina</taxon>
        <taxon>Eurotiomycetes</taxon>
        <taxon>Eurotiomycetidae</taxon>
        <taxon>Eurotiales</taxon>
        <taxon>Aspergillaceae</taxon>
        <taxon>Aspergillus</taxon>
        <taxon>Aspergillus subgen. Circumdati</taxon>
    </lineage>
</organism>
<reference evidence="2 3" key="1">
    <citation type="submission" date="2019-04" db="EMBL/GenBank/DDBJ databases">
        <title>Fungal friends and foes A comparative genomics study of 23 Aspergillus species from section Flavi.</title>
        <authorList>
            <consortium name="DOE Joint Genome Institute"/>
            <person name="Kjaerbolling I."/>
            <person name="Vesth T.C."/>
            <person name="Frisvad J.C."/>
            <person name="Nybo J.L."/>
            <person name="Theobald S."/>
            <person name="Kildgaard S."/>
            <person name="Petersen T.I."/>
            <person name="Kuo A."/>
            <person name="Sato A."/>
            <person name="Lyhne E.K."/>
            <person name="Kogle M.E."/>
            <person name="Wiebenga A."/>
            <person name="Kun R.S."/>
            <person name="Lubbers R.J."/>
            <person name="Makela M.R."/>
            <person name="Barry K."/>
            <person name="Chovatia M."/>
            <person name="Clum A."/>
            <person name="Daum C."/>
            <person name="Haridas S."/>
            <person name="He G."/>
            <person name="LaButti K."/>
            <person name="Lipzen A."/>
            <person name="Mondo S."/>
            <person name="Pangilinan J."/>
            <person name="Riley R."/>
            <person name="Salamov A."/>
            <person name="Simmons B.A."/>
            <person name="Magnuson J.K."/>
            <person name="Henrissat B."/>
            <person name="Mortensen U.H."/>
            <person name="Larsen T.O."/>
            <person name="De vries R.P."/>
            <person name="Grigoriev I.V."/>
            <person name="Machida M."/>
            <person name="Baker S.E."/>
            <person name="Andersen M.R."/>
        </authorList>
    </citation>
    <scope>NUCLEOTIDE SEQUENCE [LARGE SCALE GENOMIC DNA]</scope>
    <source>
        <strain evidence="2 3">CBS 117618</strain>
    </source>
</reference>
<accession>A0A5N6DKD7</accession>